<evidence type="ECO:0000313" key="4">
    <source>
        <dbReference type="Proteomes" id="UP001595906"/>
    </source>
</evidence>
<comment type="caution">
    <text evidence="3">The sequence shown here is derived from an EMBL/GenBank/DDBJ whole genome shotgun (WGS) entry which is preliminary data.</text>
</comment>
<dbReference type="InterPro" id="IPR051199">
    <property type="entry name" value="LPS_LOS_Heptosyltrfase"/>
</dbReference>
<dbReference type="Pfam" id="PF01075">
    <property type="entry name" value="Glyco_transf_9"/>
    <property type="match status" value="1"/>
</dbReference>
<keyword evidence="2" id="KW-0808">Transferase</keyword>
<dbReference type="Gene3D" id="3.40.50.2000">
    <property type="entry name" value="Glycogen Phosphorylase B"/>
    <property type="match status" value="2"/>
</dbReference>
<accession>A0ABV8Q2M4</accession>
<dbReference type="SUPFAM" id="SSF53756">
    <property type="entry name" value="UDP-Glycosyltransferase/glycogen phosphorylase"/>
    <property type="match status" value="1"/>
</dbReference>
<evidence type="ECO:0000313" key="3">
    <source>
        <dbReference type="EMBL" id="MFC4233186.1"/>
    </source>
</evidence>
<dbReference type="Proteomes" id="UP001595906">
    <property type="component" value="Unassembled WGS sequence"/>
</dbReference>
<sequence>MASDTIMIYRIGSLGDTLMALPAFNRIRELFPSEKIVLLSNKPVVSKAAAIELVLGNHFFFDEIINYPVSTRNVKLLIALIFKIRSYKIKQLFYLTPCTSRKRFKRDILFFKLAGVKSFAAIPEIEADFTVTKDIDTGLYEWEAKRIARRLIPSGTFDFNEQKYWDLHLTKSELAAGNGYIKHLPKNSINICVSPGTKMQSKDWGRDNWMAFLTALSISYPSANIIVLGAQEESALADDLLNGITNSKINLCGRTSPRESAVILQSASVFIGQDSGPMHLAATVGIPCVAIFSSRNLPMQWFPRGNKNVIIYHMVDCAGCDLEICIKQKKKCILSITVSEVISAVHHVLSNTTI</sequence>
<reference evidence="4" key="1">
    <citation type="journal article" date="2019" name="Int. J. Syst. Evol. Microbiol.">
        <title>The Global Catalogue of Microorganisms (GCM) 10K type strain sequencing project: providing services to taxonomists for standard genome sequencing and annotation.</title>
        <authorList>
            <consortium name="The Broad Institute Genomics Platform"/>
            <consortium name="The Broad Institute Genome Sequencing Center for Infectious Disease"/>
            <person name="Wu L."/>
            <person name="Ma J."/>
        </authorList>
    </citation>
    <scope>NUCLEOTIDE SEQUENCE [LARGE SCALE GENOMIC DNA]</scope>
    <source>
        <strain evidence="4">CECT 8010</strain>
    </source>
</reference>
<keyword evidence="1" id="KW-0328">Glycosyltransferase</keyword>
<dbReference type="InterPro" id="IPR002201">
    <property type="entry name" value="Glyco_trans_9"/>
</dbReference>
<dbReference type="RefSeq" id="WP_379015364.1">
    <property type="nucleotide sequence ID" value="NZ_JBHSDC010000029.1"/>
</dbReference>
<organism evidence="3 4">
    <name type="scientific">Parasediminibacterium paludis</name>
    <dbReference type="NCBI Taxonomy" id="908966"/>
    <lineage>
        <taxon>Bacteria</taxon>
        <taxon>Pseudomonadati</taxon>
        <taxon>Bacteroidota</taxon>
        <taxon>Chitinophagia</taxon>
        <taxon>Chitinophagales</taxon>
        <taxon>Chitinophagaceae</taxon>
        <taxon>Parasediminibacterium</taxon>
    </lineage>
</organism>
<evidence type="ECO:0000256" key="2">
    <source>
        <dbReference type="ARBA" id="ARBA00022679"/>
    </source>
</evidence>
<dbReference type="PANTHER" id="PTHR30160">
    <property type="entry name" value="TETRAACYLDISACCHARIDE 4'-KINASE-RELATED"/>
    <property type="match status" value="1"/>
</dbReference>
<dbReference type="CDD" id="cd03789">
    <property type="entry name" value="GT9_LPS_heptosyltransferase"/>
    <property type="match status" value="1"/>
</dbReference>
<proteinExistence type="predicted"/>
<name>A0ABV8Q2M4_9BACT</name>
<evidence type="ECO:0000256" key="1">
    <source>
        <dbReference type="ARBA" id="ARBA00022676"/>
    </source>
</evidence>
<gene>
    <name evidence="3" type="ORF">ACFOW1_14895</name>
</gene>
<dbReference type="EMBL" id="JBHSDC010000029">
    <property type="protein sequence ID" value="MFC4233186.1"/>
    <property type="molecule type" value="Genomic_DNA"/>
</dbReference>
<protein>
    <submittedName>
        <fullName evidence="3">Glycosyltransferase family 9 protein</fullName>
    </submittedName>
</protein>
<keyword evidence="4" id="KW-1185">Reference proteome</keyword>